<keyword evidence="2 5" id="KW-0808">Transferase</keyword>
<dbReference type="InterPro" id="IPR026565">
    <property type="entry name" value="PPDK_reg"/>
</dbReference>
<dbReference type="InterPro" id="IPR005177">
    <property type="entry name" value="Kinase-pyrophosphorylase"/>
</dbReference>
<evidence type="ECO:0000256" key="5">
    <source>
        <dbReference type="HAMAP-Rule" id="MF_00921"/>
    </source>
</evidence>
<organism evidence="7 10">
    <name type="scientific">Latilactobacillus sakei</name>
    <name type="common">Lactobacillus sakei</name>
    <dbReference type="NCBI Taxonomy" id="1599"/>
    <lineage>
        <taxon>Bacteria</taxon>
        <taxon>Bacillati</taxon>
        <taxon>Bacillota</taxon>
        <taxon>Bacilli</taxon>
        <taxon>Lactobacillales</taxon>
        <taxon>Lactobacillaceae</taxon>
        <taxon>Latilactobacillus</taxon>
    </lineage>
</organism>
<dbReference type="GO" id="GO:0004674">
    <property type="term" value="F:protein serine/threonine kinase activity"/>
    <property type="evidence" value="ECO:0007669"/>
    <property type="project" value="UniProtKB-UniRule"/>
</dbReference>
<evidence type="ECO:0000256" key="2">
    <source>
        <dbReference type="ARBA" id="ARBA00022679"/>
    </source>
</evidence>
<dbReference type="PANTHER" id="PTHR31756">
    <property type="entry name" value="PYRUVATE, PHOSPHATE DIKINASE REGULATORY PROTEIN 1, CHLOROPLASTIC"/>
    <property type="match status" value="1"/>
</dbReference>
<proteinExistence type="inferred from homology"/>
<evidence type="ECO:0000256" key="4">
    <source>
        <dbReference type="ARBA" id="ARBA00022777"/>
    </source>
</evidence>
<dbReference type="GO" id="GO:0005524">
    <property type="term" value="F:ATP binding"/>
    <property type="evidence" value="ECO:0007669"/>
    <property type="project" value="InterPro"/>
</dbReference>
<evidence type="ECO:0000313" key="6">
    <source>
        <dbReference type="EMBL" id="PKX77784.1"/>
    </source>
</evidence>
<dbReference type="GO" id="GO:0043531">
    <property type="term" value="F:ADP binding"/>
    <property type="evidence" value="ECO:0007669"/>
    <property type="project" value="UniProtKB-UniRule"/>
</dbReference>
<dbReference type="Pfam" id="PF03618">
    <property type="entry name" value="Kinase-PPPase"/>
    <property type="match status" value="1"/>
</dbReference>
<dbReference type="Proteomes" id="UP000234349">
    <property type="component" value="Unassembled WGS sequence"/>
</dbReference>
<dbReference type="EC" id="2.7.11.32" evidence="5"/>
<evidence type="ECO:0000313" key="8">
    <source>
        <dbReference type="EMBL" id="WGI20100.1"/>
    </source>
</evidence>
<dbReference type="RefSeq" id="WP_016265042.1">
    <property type="nucleotide sequence ID" value="NZ_AP017931.1"/>
</dbReference>
<dbReference type="GO" id="GO:0016776">
    <property type="term" value="F:phosphotransferase activity, phosphate group as acceptor"/>
    <property type="evidence" value="ECO:0007669"/>
    <property type="project" value="UniProtKB-UniRule"/>
</dbReference>
<dbReference type="AlphaFoldDB" id="A0A094XWY8"/>
<dbReference type="EC" id="2.7.4.27" evidence="5"/>
<gene>
    <name evidence="7" type="primary">yqfL_1</name>
    <name evidence="6" type="ORF">CUR37_06105</name>
    <name evidence="7" type="ORF">LAS9267_00318</name>
    <name evidence="8" type="ORF">QBD03_05150</name>
</gene>
<name>A0A094XWY8_LATSK</name>
<keyword evidence="4 5" id="KW-0418">Kinase</keyword>
<keyword evidence="3 5" id="KW-0547">Nucleotide-binding</keyword>
<sequence length="280" mass="30694">MSQSTPLTVFVLSDSVGQTALQLAQAALAQYPNIKPDIIRFPFVHSVDKLTDVLSKAVPGETIVVHTLATTGLSEIAQNYCDAKKIASFDMMSPLSKLITAQTGLAPSGEAGALHHLNERYFDRISAMEFAVMYDDGKDPHGFLEADIVLLGVSRTSKTPLSLFLANRNIKVANLPIVPQAHIPDEIWHVDPKKIIGLMNTPEVLNNIRRERMIAYGLNPDTTYSDMDEIKAELDFAQDLYDKIGCQVINVANRSIEETAAIILEQTGLDFASSSTDHVN</sequence>
<dbReference type="PANTHER" id="PTHR31756:SF3">
    <property type="entry name" value="PYRUVATE, PHOSPHATE DIKINASE REGULATORY PROTEIN 1, CHLOROPLASTIC"/>
    <property type="match status" value="1"/>
</dbReference>
<evidence type="ECO:0000313" key="9">
    <source>
        <dbReference type="Proteomes" id="UP000234349"/>
    </source>
</evidence>
<accession>A0A094XWY8</accession>
<dbReference type="EMBL" id="MKGH01000027">
    <property type="protein sequence ID" value="PKX77784.1"/>
    <property type="molecule type" value="Genomic_DNA"/>
</dbReference>
<evidence type="ECO:0000256" key="3">
    <source>
        <dbReference type="ARBA" id="ARBA00022741"/>
    </source>
</evidence>
<dbReference type="EMBL" id="CP122959">
    <property type="protein sequence ID" value="WGI20100.1"/>
    <property type="molecule type" value="Genomic_DNA"/>
</dbReference>
<reference evidence="7 10" key="2">
    <citation type="submission" date="2018-02" db="EMBL/GenBank/DDBJ databases">
        <authorList>
            <person name="Rodrigo-Torres L."/>
            <person name="Arahal R. D."/>
            <person name="Lucena T."/>
        </authorList>
    </citation>
    <scope>NUCLEOTIDE SEQUENCE [LARGE SCALE GENOMIC DNA]</scope>
    <source>
        <strain evidence="7 10">CECT 9267</strain>
    </source>
</reference>
<keyword evidence="1 5" id="KW-0723">Serine/threonine-protein kinase</keyword>
<reference evidence="8" key="3">
    <citation type="submission" date="2023-04" db="EMBL/GenBank/DDBJ databases">
        <title>Novel strain of Lactilactobacillus sakei and use thereof.</title>
        <authorList>
            <person name="Kim S.Y."/>
        </authorList>
    </citation>
    <scope>NUCLEOTIDE SEQUENCE</scope>
    <source>
        <strain evidence="8">HUP1</strain>
    </source>
</reference>
<comment type="similarity">
    <text evidence="5">Belongs to the pyruvate, phosphate/water dikinase regulatory protein family. PDRP subfamily.</text>
</comment>
<dbReference type="HAMAP" id="MF_00921">
    <property type="entry name" value="PDRP"/>
    <property type="match status" value="1"/>
</dbReference>
<evidence type="ECO:0000313" key="7">
    <source>
        <dbReference type="EMBL" id="SPE18823.1"/>
    </source>
</evidence>
<protein>
    <recommendedName>
        <fullName evidence="5">Putative pyruvate, phosphate dikinase regulatory protein</fullName>
        <shortName evidence="5">PPDK regulatory protein</shortName>
        <ecNumber evidence="5">2.7.11.32</ecNumber>
        <ecNumber evidence="5">2.7.4.27</ecNumber>
    </recommendedName>
</protein>
<dbReference type="GeneID" id="57133729"/>
<dbReference type="Proteomes" id="UP001179858">
    <property type="component" value="Chromosome"/>
</dbReference>
<dbReference type="NCBIfam" id="NF003742">
    <property type="entry name" value="PRK05339.1"/>
    <property type="match status" value="1"/>
</dbReference>
<dbReference type="Proteomes" id="UP000239650">
    <property type="component" value="Unassembled WGS sequence"/>
</dbReference>
<evidence type="ECO:0000256" key="1">
    <source>
        <dbReference type="ARBA" id="ARBA00022527"/>
    </source>
</evidence>
<comment type="catalytic activity">
    <reaction evidence="5">
        <text>N(tele)-phospho-L-histidyl/L-threonyl-[pyruvate, phosphate dikinase] + ADP = N(tele)-phospho-L-histidyl/O-phospho-L-threonyl-[pyruvate, phosphate dikinase] + AMP + H(+)</text>
        <dbReference type="Rhea" id="RHEA:43692"/>
        <dbReference type="Rhea" id="RHEA-COMP:10650"/>
        <dbReference type="Rhea" id="RHEA-COMP:10651"/>
        <dbReference type="ChEBI" id="CHEBI:15378"/>
        <dbReference type="ChEBI" id="CHEBI:30013"/>
        <dbReference type="ChEBI" id="CHEBI:61977"/>
        <dbReference type="ChEBI" id="CHEBI:83586"/>
        <dbReference type="ChEBI" id="CHEBI:456215"/>
        <dbReference type="ChEBI" id="CHEBI:456216"/>
        <dbReference type="EC" id="2.7.11.32"/>
    </reaction>
</comment>
<comment type="function">
    <text evidence="5">Bifunctional serine/threonine kinase and phosphorylase involved in the regulation of the pyruvate, phosphate dikinase (PPDK) by catalyzing its phosphorylation/dephosphorylation.</text>
</comment>
<comment type="catalytic activity">
    <reaction evidence="5">
        <text>N(tele)-phospho-L-histidyl/O-phospho-L-threonyl-[pyruvate, phosphate dikinase] + phosphate + H(+) = N(tele)-phospho-L-histidyl/L-threonyl-[pyruvate, phosphate dikinase] + diphosphate</text>
        <dbReference type="Rhea" id="RHEA:43696"/>
        <dbReference type="Rhea" id="RHEA-COMP:10650"/>
        <dbReference type="Rhea" id="RHEA-COMP:10651"/>
        <dbReference type="ChEBI" id="CHEBI:15378"/>
        <dbReference type="ChEBI" id="CHEBI:30013"/>
        <dbReference type="ChEBI" id="CHEBI:33019"/>
        <dbReference type="ChEBI" id="CHEBI:43474"/>
        <dbReference type="ChEBI" id="CHEBI:61977"/>
        <dbReference type="ChEBI" id="CHEBI:83586"/>
        <dbReference type="EC" id="2.7.4.27"/>
    </reaction>
</comment>
<evidence type="ECO:0000313" key="10">
    <source>
        <dbReference type="Proteomes" id="UP000239650"/>
    </source>
</evidence>
<dbReference type="EMBL" id="OKRC01000001">
    <property type="protein sequence ID" value="SPE18823.1"/>
    <property type="molecule type" value="Genomic_DNA"/>
</dbReference>
<reference evidence="6 9" key="1">
    <citation type="submission" date="2016-09" db="EMBL/GenBank/DDBJ databases">
        <authorList>
            <person name="Inglin R.C."/>
        </authorList>
    </citation>
    <scope>NUCLEOTIDE SEQUENCE [LARGE SCALE GENOMIC DNA]</scope>
    <source>
        <strain evidence="6 9">RI-517</strain>
    </source>
</reference>
<keyword evidence="7" id="KW-0670">Pyruvate</keyword>
<feature type="binding site" evidence="5">
    <location>
        <begin position="152"/>
        <end position="159"/>
    </location>
    <ligand>
        <name>ADP</name>
        <dbReference type="ChEBI" id="CHEBI:456216"/>
    </ligand>
</feature>